<sequence>MVCCHEGGGIACGPVGRGCVVGGDCDHACLLQTWMVIRLVISPSLACFLPV</sequence>
<name>K3Y4J9_SETIT</name>
<dbReference type="EnsemblPlants" id="KQL09101">
    <property type="protein sequence ID" value="KQL09101"/>
    <property type="gene ID" value="SETIT_009137mg"/>
</dbReference>
<protein>
    <submittedName>
        <fullName evidence="1">Uncharacterized protein</fullName>
    </submittedName>
</protein>
<proteinExistence type="predicted"/>
<reference evidence="1" key="2">
    <citation type="submission" date="2018-08" db="UniProtKB">
        <authorList>
            <consortium name="EnsemblPlants"/>
        </authorList>
    </citation>
    <scope>IDENTIFICATION</scope>
    <source>
        <strain evidence="1">Yugu1</strain>
    </source>
</reference>
<reference evidence="2" key="1">
    <citation type="journal article" date="2012" name="Nat. Biotechnol.">
        <title>Reference genome sequence of the model plant Setaria.</title>
        <authorList>
            <person name="Bennetzen J.L."/>
            <person name="Schmutz J."/>
            <person name="Wang H."/>
            <person name="Percifield R."/>
            <person name="Hawkins J."/>
            <person name="Pontaroli A.C."/>
            <person name="Estep M."/>
            <person name="Feng L."/>
            <person name="Vaughn J.N."/>
            <person name="Grimwood J."/>
            <person name="Jenkins J."/>
            <person name="Barry K."/>
            <person name="Lindquist E."/>
            <person name="Hellsten U."/>
            <person name="Deshpande S."/>
            <person name="Wang X."/>
            <person name="Wu X."/>
            <person name="Mitros T."/>
            <person name="Triplett J."/>
            <person name="Yang X."/>
            <person name="Ye C.Y."/>
            <person name="Mauro-Herrera M."/>
            <person name="Wang L."/>
            <person name="Li P."/>
            <person name="Sharma M."/>
            <person name="Sharma R."/>
            <person name="Ronald P.C."/>
            <person name="Panaud O."/>
            <person name="Kellogg E.A."/>
            <person name="Brutnell T.P."/>
            <person name="Doust A.N."/>
            <person name="Tuskan G.A."/>
            <person name="Rokhsar D."/>
            <person name="Devos K.M."/>
        </authorList>
    </citation>
    <scope>NUCLEOTIDE SEQUENCE [LARGE SCALE GENOMIC DNA]</scope>
    <source>
        <strain evidence="2">cv. Yugu1</strain>
    </source>
</reference>
<organism evidence="1 2">
    <name type="scientific">Setaria italica</name>
    <name type="common">Foxtail millet</name>
    <name type="synonym">Panicum italicum</name>
    <dbReference type="NCBI Taxonomy" id="4555"/>
    <lineage>
        <taxon>Eukaryota</taxon>
        <taxon>Viridiplantae</taxon>
        <taxon>Streptophyta</taxon>
        <taxon>Embryophyta</taxon>
        <taxon>Tracheophyta</taxon>
        <taxon>Spermatophyta</taxon>
        <taxon>Magnoliopsida</taxon>
        <taxon>Liliopsida</taxon>
        <taxon>Poales</taxon>
        <taxon>Poaceae</taxon>
        <taxon>PACMAD clade</taxon>
        <taxon>Panicoideae</taxon>
        <taxon>Panicodae</taxon>
        <taxon>Paniceae</taxon>
        <taxon>Cenchrinae</taxon>
        <taxon>Setaria</taxon>
    </lineage>
</organism>
<dbReference type="EMBL" id="AGNK02002180">
    <property type="status" value="NOT_ANNOTATED_CDS"/>
    <property type="molecule type" value="Genomic_DNA"/>
</dbReference>
<accession>K3Y4J9</accession>
<evidence type="ECO:0000313" key="1">
    <source>
        <dbReference type="EnsemblPlants" id="KQL09101"/>
    </source>
</evidence>
<dbReference type="HOGENOM" id="CLU_3109999_0_0_1"/>
<keyword evidence="2" id="KW-1185">Reference proteome</keyword>
<dbReference type="AlphaFoldDB" id="K3Y4J9"/>
<evidence type="ECO:0000313" key="2">
    <source>
        <dbReference type="Proteomes" id="UP000004995"/>
    </source>
</evidence>
<dbReference type="Gramene" id="KQL09101">
    <property type="protein sequence ID" value="KQL09101"/>
    <property type="gene ID" value="SETIT_009137mg"/>
</dbReference>
<dbReference type="Proteomes" id="UP000004995">
    <property type="component" value="Unassembled WGS sequence"/>
</dbReference>
<dbReference type="InParanoid" id="K3Y4J9"/>